<dbReference type="Proteomes" id="UP001056851">
    <property type="component" value="Chromosome"/>
</dbReference>
<sequence length="74" mass="7819">MNNTIAATGTPNTALPIAILGPAGDPSLCDDHETDYYLSKCVWCVSLRALCPRVVILDVGKGEGNLYEIPGRSA</sequence>
<dbReference type="RefSeq" id="WP_252879234.1">
    <property type="nucleotide sequence ID" value="NZ_CP087186.1"/>
</dbReference>
<keyword evidence="2" id="KW-1185">Reference proteome</keyword>
<organism evidence="1 2">
    <name type="scientific">Pseudomonas siliginis</name>
    <dbReference type="NCBI Taxonomy" id="2842346"/>
    <lineage>
        <taxon>Bacteria</taxon>
        <taxon>Pseudomonadati</taxon>
        <taxon>Pseudomonadota</taxon>
        <taxon>Gammaproteobacteria</taxon>
        <taxon>Pseudomonadales</taxon>
        <taxon>Pseudomonadaceae</taxon>
        <taxon>Pseudomonas</taxon>
    </lineage>
</organism>
<proteinExistence type="predicted"/>
<evidence type="ECO:0000313" key="2">
    <source>
        <dbReference type="Proteomes" id="UP001056851"/>
    </source>
</evidence>
<reference evidence="1" key="1">
    <citation type="submission" date="2022-06" db="EMBL/GenBank/DDBJ databases">
        <title>Investigating genetic diversity within the most abundant and prevalent non-pathogenic leaf-associated bacterial species interacting with Arabidopsis thaliana in natural habitats.</title>
        <authorList>
            <person name="Ramirez-Sanchez D."/>
            <person name="Gibelin-Viala C."/>
            <person name="Mayjonade B."/>
            <person name="Duflos R."/>
            <person name="Belmonte E."/>
            <person name="Pailler V."/>
            <person name="Bartoli C."/>
            <person name="Carrere S."/>
            <person name="Vailleau F."/>
            <person name="Roux F."/>
        </authorList>
    </citation>
    <scope>NUCLEOTIDE SEQUENCE</scope>
    <source>
        <strain evidence="1">OTU6ESPEB1</strain>
    </source>
</reference>
<name>A0ABY5CDI0_9PSED</name>
<evidence type="ECO:0000313" key="1">
    <source>
        <dbReference type="EMBL" id="UST85310.1"/>
    </source>
</evidence>
<protein>
    <submittedName>
        <fullName evidence="1">Uncharacterized protein</fullName>
    </submittedName>
</protein>
<gene>
    <name evidence="1" type="ORF">NF677_01095</name>
</gene>
<dbReference type="EMBL" id="CP099599">
    <property type="protein sequence ID" value="UST85310.1"/>
    <property type="molecule type" value="Genomic_DNA"/>
</dbReference>
<accession>A0ABY5CDI0</accession>